<evidence type="ECO:0000313" key="1">
    <source>
        <dbReference type="EMBL" id="TGD01167.1"/>
    </source>
</evidence>
<dbReference type="GO" id="GO:0003977">
    <property type="term" value="F:UDP-N-acetylglucosamine diphosphorylase activity"/>
    <property type="evidence" value="ECO:0007669"/>
    <property type="project" value="UniProtKB-EC"/>
</dbReference>
<dbReference type="Proteomes" id="UP000297537">
    <property type="component" value="Unassembled WGS sequence"/>
</dbReference>
<dbReference type="EC" id="2.3.1.157" evidence="1"/>
<sequence>GGGGADPELVSPVTVRNGATIAAGTPVTRNVADNELVLSRVPQVHKQGWQRPVKKK</sequence>
<dbReference type="InterPro" id="IPR011004">
    <property type="entry name" value="Trimer_LpxA-like_sf"/>
</dbReference>
<dbReference type="EMBL" id="PYKJ01000015">
    <property type="protein sequence ID" value="TGD01167.1"/>
    <property type="molecule type" value="Genomic_DNA"/>
</dbReference>
<comment type="caution">
    <text evidence="1">The sequence shown here is derived from an EMBL/GenBank/DDBJ whole genome shotgun (WGS) entry which is preliminary data.</text>
</comment>
<dbReference type="GO" id="GO:0019134">
    <property type="term" value="F:glucosamine-1-phosphate N-acetyltransferase activity"/>
    <property type="evidence" value="ECO:0007669"/>
    <property type="project" value="UniProtKB-EC"/>
</dbReference>
<evidence type="ECO:0000313" key="2">
    <source>
        <dbReference type="Proteomes" id="UP000297537"/>
    </source>
</evidence>
<accession>A0A5R1Z3I1</accession>
<feature type="non-terminal residue" evidence="1">
    <location>
        <position position="1"/>
    </location>
</feature>
<dbReference type="Gene3D" id="2.160.10.10">
    <property type="entry name" value="Hexapeptide repeat proteins"/>
    <property type="match status" value="1"/>
</dbReference>
<name>A0A5R1Z3I1_SALEN</name>
<keyword evidence="1" id="KW-0808">Transferase</keyword>
<dbReference type="EC" id="2.7.7.23" evidence="1"/>
<dbReference type="AlphaFoldDB" id="A0A5R1Z3I1"/>
<dbReference type="SUPFAM" id="SSF51161">
    <property type="entry name" value="Trimeric LpxA-like enzymes"/>
    <property type="match status" value="1"/>
</dbReference>
<reference evidence="1 2" key="1">
    <citation type="submission" date="2018-03" db="EMBL/GenBank/DDBJ databases">
        <title>Non-Typhoidal Salmonella genome sequencing and assembly.</title>
        <authorList>
            <person name="Matchawe C."/>
        </authorList>
    </citation>
    <scope>NUCLEOTIDE SEQUENCE [LARGE SCALE GENOMIC DNA]</scope>
    <source>
        <strain evidence="1 2">20dea</strain>
    </source>
</reference>
<keyword evidence="1" id="KW-0548">Nucleotidyltransferase</keyword>
<protein>
    <submittedName>
        <fullName evidence="1">Bifunctional N-acetylglucosamine-1-phosphate uridyltransferase/glucosamine-1-phosphate acetyltransferase</fullName>
        <ecNumber evidence="1">2.3.1.157</ecNumber>
        <ecNumber evidence="1">2.7.7.23</ecNumber>
    </submittedName>
</protein>
<keyword evidence="1" id="KW-0012">Acyltransferase</keyword>
<gene>
    <name evidence="1" type="primary">glmU</name>
    <name evidence="1" type="ORF">C9F08_00430</name>
</gene>
<proteinExistence type="predicted"/>
<organism evidence="1 2">
    <name type="scientific">Salmonella enteritidis</name>
    <dbReference type="NCBI Taxonomy" id="149539"/>
    <lineage>
        <taxon>Bacteria</taxon>
        <taxon>Pseudomonadati</taxon>
        <taxon>Pseudomonadota</taxon>
        <taxon>Gammaproteobacteria</taxon>
        <taxon>Enterobacterales</taxon>
        <taxon>Enterobacteriaceae</taxon>
        <taxon>Salmonella</taxon>
    </lineage>
</organism>